<evidence type="ECO:0000256" key="2">
    <source>
        <dbReference type="ARBA" id="ARBA00023125"/>
    </source>
</evidence>
<name>A0AA45C5L9_9BACT</name>
<dbReference type="InterPro" id="IPR036388">
    <property type="entry name" value="WH-like_DNA-bd_sf"/>
</dbReference>
<dbReference type="CDD" id="cd07377">
    <property type="entry name" value="WHTH_GntR"/>
    <property type="match status" value="1"/>
</dbReference>
<dbReference type="InterPro" id="IPR000524">
    <property type="entry name" value="Tscrpt_reg_HTH_GntR"/>
</dbReference>
<evidence type="ECO:0000259" key="4">
    <source>
        <dbReference type="PROSITE" id="PS50949"/>
    </source>
</evidence>
<reference evidence="5 6" key="1">
    <citation type="submission" date="2018-05" db="EMBL/GenBank/DDBJ databases">
        <title>Genomic Encyclopedia of Type Strains, Phase IV (KMG-IV): sequencing the most valuable type-strain genomes for metagenomic binning, comparative biology and taxonomic classification.</title>
        <authorList>
            <person name="Goeker M."/>
        </authorList>
    </citation>
    <scope>NUCLEOTIDE SEQUENCE [LARGE SCALE GENOMIC DNA]</scope>
    <source>
        <strain evidence="5 6">DSM 24906</strain>
    </source>
</reference>
<dbReference type="PANTHER" id="PTHR38445:SF7">
    <property type="entry name" value="GNTR-FAMILY TRANSCRIPTIONAL REGULATOR"/>
    <property type="match status" value="1"/>
</dbReference>
<proteinExistence type="predicted"/>
<evidence type="ECO:0000256" key="3">
    <source>
        <dbReference type="ARBA" id="ARBA00023163"/>
    </source>
</evidence>
<dbReference type="GO" id="GO:0003700">
    <property type="term" value="F:DNA-binding transcription factor activity"/>
    <property type="evidence" value="ECO:0007669"/>
    <property type="project" value="InterPro"/>
</dbReference>
<dbReference type="RefSeq" id="WP_109605539.1">
    <property type="nucleotide sequence ID" value="NZ_JAMHJO010000004.1"/>
</dbReference>
<dbReference type="SMART" id="SM00345">
    <property type="entry name" value="HTH_GNTR"/>
    <property type="match status" value="1"/>
</dbReference>
<evidence type="ECO:0000313" key="5">
    <source>
        <dbReference type="EMBL" id="PWJ89324.1"/>
    </source>
</evidence>
<evidence type="ECO:0000256" key="1">
    <source>
        <dbReference type="ARBA" id="ARBA00023015"/>
    </source>
</evidence>
<dbReference type="GO" id="GO:0003677">
    <property type="term" value="F:DNA binding"/>
    <property type="evidence" value="ECO:0007669"/>
    <property type="project" value="UniProtKB-KW"/>
</dbReference>
<sequence length="125" mass="14605">MWFYIDFNSNTPVYQQIKNKIKEQIINKKLNPDDQIPSIRENAKNLDVNLNTVARAYRELVAEGVLEVMRGKGYKVKDLNQDDFQSKRIKEFEKIAHNCKNSGIPFKKLKNVLEDTFKDVNNNAD</sequence>
<feature type="domain" description="HTH gntR-type" evidence="4">
    <location>
        <begin position="11"/>
        <end position="79"/>
    </location>
</feature>
<dbReference type="InterPro" id="IPR036390">
    <property type="entry name" value="WH_DNA-bd_sf"/>
</dbReference>
<comment type="caution">
    <text evidence="5">The sequence shown here is derived from an EMBL/GenBank/DDBJ whole genome shotgun (WGS) entry which is preliminary data.</text>
</comment>
<keyword evidence="1" id="KW-0805">Transcription regulation</keyword>
<dbReference type="PROSITE" id="PS50949">
    <property type="entry name" value="HTH_GNTR"/>
    <property type="match status" value="1"/>
</dbReference>
<protein>
    <submittedName>
        <fullName evidence="5">GntR family transcriptional regulator</fullName>
    </submittedName>
</protein>
<dbReference type="AlphaFoldDB" id="A0AA45C5L9"/>
<keyword evidence="2" id="KW-0238">DNA-binding</keyword>
<evidence type="ECO:0000313" key="6">
    <source>
        <dbReference type="Proteomes" id="UP000245921"/>
    </source>
</evidence>
<dbReference type="Pfam" id="PF00392">
    <property type="entry name" value="GntR"/>
    <property type="match status" value="1"/>
</dbReference>
<organism evidence="5 6">
    <name type="scientific">Oceanotoga teriensis</name>
    <dbReference type="NCBI Taxonomy" id="515440"/>
    <lineage>
        <taxon>Bacteria</taxon>
        <taxon>Thermotogati</taxon>
        <taxon>Thermotogota</taxon>
        <taxon>Thermotogae</taxon>
        <taxon>Petrotogales</taxon>
        <taxon>Petrotogaceae</taxon>
        <taxon>Oceanotoga</taxon>
    </lineage>
</organism>
<dbReference type="Proteomes" id="UP000245921">
    <property type="component" value="Unassembled WGS sequence"/>
</dbReference>
<keyword evidence="3" id="KW-0804">Transcription</keyword>
<keyword evidence="6" id="KW-1185">Reference proteome</keyword>
<dbReference type="PANTHER" id="PTHR38445">
    <property type="entry name" value="HTH-TYPE TRANSCRIPTIONAL REPRESSOR YTRA"/>
    <property type="match status" value="1"/>
</dbReference>
<accession>A0AA45C5L9</accession>
<dbReference type="Gene3D" id="1.10.10.10">
    <property type="entry name" value="Winged helix-like DNA-binding domain superfamily/Winged helix DNA-binding domain"/>
    <property type="match status" value="1"/>
</dbReference>
<dbReference type="EMBL" id="QGGI01000015">
    <property type="protein sequence ID" value="PWJ89324.1"/>
    <property type="molecule type" value="Genomic_DNA"/>
</dbReference>
<gene>
    <name evidence="5" type="ORF">C7380_11550</name>
</gene>
<dbReference type="SUPFAM" id="SSF46785">
    <property type="entry name" value="Winged helix' DNA-binding domain"/>
    <property type="match status" value="1"/>
</dbReference>